<dbReference type="EMBL" id="JARBJD010000215">
    <property type="protein sequence ID" value="KAK2946920.1"/>
    <property type="molecule type" value="Genomic_DNA"/>
</dbReference>
<keyword evidence="2" id="KW-1185">Reference proteome</keyword>
<comment type="caution">
    <text evidence="1">The sequence shown here is derived from an EMBL/GenBank/DDBJ whole genome shotgun (WGS) entry which is preliminary data.</text>
</comment>
<proteinExistence type="predicted"/>
<organism evidence="1 2">
    <name type="scientific">Blattamonas nauphoetae</name>
    <dbReference type="NCBI Taxonomy" id="2049346"/>
    <lineage>
        <taxon>Eukaryota</taxon>
        <taxon>Metamonada</taxon>
        <taxon>Preaxostyla</taxon>
        <taxon>Oxymonadida</taxon>
        <taxon>Blattamonas</taxon>
    </lineage>
</organism>
<gene>
    <name evidence="1" type="ORF">BLNAU_18144</name>
</gene>
<reference evidence="1 2" key="1">
    <citation type="journal article" date="2022" name="bioRxiv">
        <title>Genomics of Preaxostyla Flagellates Illuminates Evolutionary Transitions and the Path Towards Mitochondrial Loss.</title>
        <authorList>
            <person name="Novak L.V.F."/>
            <person name="Treitli S.C."/>
            <person name="Pyrih J."/>
            <person name="Halakuc P."/>
            <person name="Pipaliya S.V."/>
            <person name="Vacek V."/>
            <person name="Brzon O."/>
            <person name="Soukal P."/>
            <person name="Eme L."/>
            <person name="Dacks J.B."/>
            <person name="Karnkowska A."/>
            <person name="Elias M."/>
            <person name="Hampl V."/>
        </authorList>
    </citation>
    <scope>NUCLEOTIDE SEQUENCE [LARGE SCALE GENOMIC DNA]</scope>
    <source>
        <strain evidence="1">NAU3</strain>
        <tissue evidence="1">Gut</tissue>
    </source>
</reference>
<protein>
    <submittedName>
        <fullName evidence="1">Uncharacterized protein</fullName>
    </submittedName>
</protein>
<evidence type="ECO:0000313" key="2">
    <source>
        <dbReference type="Proteomes" id="UP001281761"/>
    </source>
</evidence>
<accession>A0ABQ9X5F3</accession>
<name>A0ABQ9X5F3_9EUKA</name>
<evidence type="ECO:0000313" key="1">
    <source>
        <dbReference type="EMBL" id="KAK2946920.1"/>
    </source>
</evidence>
<sequence length="181" mass="19460">MWGSAVTEIGVLIVGTTTELTVRTQQRLVDEMRSGEGELWGGCLTVAESAAAYCVERVEGVGGGSEQRSIWVTLRRNLKSEMGEAETNKSGKRWTASSNVRTVPSKVGLPLAQKNGLPLVITRTARSTTQSASSASMSDLGRRRQRMARSLSTCPVQISPATSTHSPGAAVMESIIWENKH</sequence>
<dbReference type="Proteomes" id="UP001281761">
    <property type="component" value="Unassembled WGS sequence"/>
</dbReference>